<dbReference type="SUPFAM" id="SSF52540">
    <property type="entry name" value="P-loop containing nucleoside triphosphate hydrolases"/>
    <property type="match status" value="1"/>
</dbReference>
<dbReference type="Proteomes" id="UP001217089">
    <property type="component" value="Unassembled WGS sequence"/>
</dbReference>
<gene>
    <name evidence="1" type="ORF">KUTeg_015440</name>
</gene>
<evidence type="ECO:0000313" key="2">
    <source>
        <dbReference type="Proteomes" id="UP001217089"/>
    </source>
</evidence>
<name>A0ABQ9EQ42_TEGGR</name>
<keyword evidence="2" id="KW-1185">Reference proteome</keyword>
<protein>
    <submittedName>
        <fullName evidence="1">Uncharacterized protein</fullName>
    </submittedName>
</protein>
<evidence type="ECO:0000313" key="1">
    <source>
        <dbReference type="EMBL" id="KAJ8307356.1"/>
    </source>
</evidence>
<reference evidence="1 2" key="1">
    <citation type="submission" date="2022-12" db="EMBL/GenBank/DDBJ databases">
        <title>Chromosome-level genome of Tegillarca granosa.</title>
        <authorList>
            <person name="Kim J."/>
        </authorList>
    </citation>
    <scope>NUCLEOTIDE SEQUENCE [LARGE SCALE GENOMIC DNA]</scope>
    <source>
        <strain evidence="1">Teg-2019</strain>
        <tissue evidence="1">Adductor muscle</tissue>
    </source>
</reference>
<proteinExistence type="predicted"/>
<sequence>MVSMDRDREEFHQFYTLVQEKGGIVLRNVIQYLYNEDGILNFEQFLTHYKHKLFHELWQPNKACCPFGGPTCYKSEPSKKPILTGTQWMQLYKKNLSSMPHRDIGPCPCQWIAQTAKDLIDELDFTLLCQILKNIYAANKLSKLQLDATDLVKSERNKLSHPKQLKVEDFTTRWEKVKNSLLDLAKICFQPDQLKSLEDDIDRLKTRPVTNKDFENLEKIIIYDRESQEQLHKKLKKLIVYIKEEYEALDEENWKEIEAIRYPVQTVKKKNEIQKAEIDKKLKKAVIEEHLCRSAQCQNEIRVVIVGKTGVGKSALGNLLLQIPSYFEESIGPSSMTAGLQEQ</sequence>
<accession>A0ABQ9EQ42</accession>
<dbReference type="EMBL" id="JARBDR010000793">
    <property type="protein sequence ID" value="KAJ8307356.1"/>
    <property type="molecule type" value="Genomic_DNA"/>
</dbReference>
<comment type="caution">
    <text evidence="1">The sequence shown here is derived from an EMBL/GenBank/DDBJ whole genome shotgun (WGS) entry which is preliminary data.</text>
</comment>
<organism evidence="1 2">
    <name type="scientific">Tegillarca granosa</name>
    <name type="common">Malaysian cockle</name>
    <name type="synonym">Anadara granosa</name>
    <dbReference type="NCBI Taxonomy" id="220873"/>
    <lineage>
        <taxon>Eukaryota</taxon>
        <taxon>Metazoa</taxon>
        <taxon>Spiralia</taxon>
        <taxon>Lophotrochozoa</taxon>
        <taxon>Mollusca</taxon>
        <taxon>Bivalvia</taxon>
        <taxon>Autobranchia</taxon>
        <taxon>Pteriomorphia</taxon>
        <taxon>Arcoida</taxon>
        <taxon>Arcoidea</taxon>
        <taxon>Arcidae</taxon>
        <taxon>Tegillarca</taxon>
    </lineage>
</organism>
<dbReference type="Gene3D" id="3.40.50.300">
    <property type="entry name" value="P-loop containing nucleotide triphosphate hydrolases"/>
    <property type="match status" value="1"/>
</dbReference>
<dbReference type="InterPro" id="IPR027417">
    <property type="entry name" value="P-loop_NTPase"/>
</dbReference>